<dbReference type="GO" id="GO:0005886">
    <property type="term" value="C:plasma membrane"/>
    <property type="evidence" value="ECO:0007669"/>
    <property type="project" value="TreeGrafter"/>
</dbReference>
<dbReference type="CDD" id="cd01668">
    <property type="entry name" value="TGS_RSH"/>
    <property type="match status" value="1"/>
</dbReference>
<evidence type="ECO:0000256" key="1">
    <source>
        <dbReference type="ARBA" id="ARBA00025704"/>
    </source>
</evidence>
<dbReference type="InterPro" id="IPR006674">
    <property type="entry name" value="HD_domain"/>
</dbReference>
<dbReference type="Gene3D" id="1.10.3210.10">
    <property type="entry name" value="Hypothetical protein af1432"/>
    <property type="match status" value="1"/>
</dbReference>
<dbReference type="CDD" id="cd00077">
    <property type="entry name" value="HDc"/>
    <property type="match status" value="1"/>
</dbReference>
<dbReference type="PROSITE" id="PS51880">
    <property type="entry name" value="TGS"/>
    <property type="match status" value="1"/>
</dbReference>
<dbReference type="AlphaFoldDB" id="A0A1G1ZNT7"/>
<dbReference type="SUPFAM" id="SSF55021">
    <property type="entry name" value="ACT-like"/>
    <property type="match status" value="1"/>
</dbReference>
<protein>
    <recommendedName>
        <fullName evidence="8">TGS domain-containing protein</fullName>
    </recommendedName>
</protein>
<dbReference type="EMBL" id="MHJJ01000003">
    <property type="protein sequence ID" value="OGY66232.1"/>
    <property type="molecule type" value="Genomic_DNA"/>
</dbReference>
<dbReference type="Pfam" id="PF04607">
    <property type="entry name" value="RelA_SpoT"/>
    <property type="match status" value="1"/>
</dbReference>
<dbReference type="InterPro" id="IPR033655">
    <property type="entry name" value="TGS_RelA/SpoT"/>
</dbReference>
<evidence type="ECO:0000259" key="4">
    <source>
        <dbReference type="PROSITE" id="PS51831"/>
    </source>
</evidence>
<accession>A0A1G1ZNT7</accession>
<gene>
    <name evidence="6" type="ORF">A3A16_03280</name>
</gene>
<dbReference type="FunFam" id="1.10.3210.10:FF:000001">
    <property type="entry name" value="GTP pyrophosphokinase RelA"/>
    <property type="match status" value="1"/>
</dbReference>
<feature type="domain" description="ACT" evidence="3">
    <location>
        <begin position="493"/>
        <end position="566"/>
    </location>
</feature>
<dbReference type="FunFam" id="3.10.20.30:FF:000002">
    <property type="entry name" value="GTP pyrophosphokinase (RelA/SpoT)"/>
    <property type="match status" value="1"/>
</dbReference>
<dbReference type="InterPro" id="IPR002912">
    <property type="entry name" value="ACT_dom"/>
</dbReference>
<dbReference type="CDD" id="cd05399">
    <property type="entry name" value="NT_Rel-Spo_like"/>
    <property type="match status" value="1"/>
</dbReference>
<organism evidence="6 7">
    <name type="scientific">Candidatus Harrisonbacteria bacterium RIFCSPLOWO2_01_FULL_44_18</name>
    <dbReference type="NCBI Taxonomy" id="1798407"/>
    <lineage>
        <taxon>Bacteria</taxon>
        <taxon>Candidatus Harrisoniibacteriota</taxon>
    </lineage>
</organism>
<evidence type="ECO:0000259" key="3">
    <source>
        <dbReference type="PROSITE" id="PS51671"/>
    </source>
</evidence>
<evidence type="ECO:0000259" key="5">
    <source>
        <dbReference type="PROSITE" id="PS51880"/>
    </source>
</evidence>
<evidence type="ECO:0000313" key="7">
    <source>
        <dbReference type="Proteomes" id="UP000177942"/>
    </source>
</evidence>
<dbReference type="InterPro" id="IPR012675">
    <property type="entry name" value="Beta-grasp_dom_sf"/>
</dbReference>
<dbReference type="InterPro" id="IPR004095">
    <property type="entry name" value="TGS"/>
</dbReference>
<evidence type="ECO:0008006" key="8">
    <source>
        <dbReference type="Google" id="ProtNLM"/>
    </source>
</evidence>
<proteinExistence type="inferred from homology"/>
<feature type="domain" description="TGS" evidence="5">
    <location>
        <begin position="381"/>
        <end position="446"/>
    </location>
</feature>
<dbReference type="InterPro" id="IPR043519">
    <property type="entry name" value="NT_sf"/>
</dbReference>
<comment type="pathway">
    <text evidence="1">Purine metabolism.</text>
</comment>
<dbReference type="Pfam" id="PF02824">
    <property type="entry name" value="TGS"/>
    <property type="match status" value="1"/>
</dbReference>
<feature type="domain" description="HD" evidence="4">
    <location>
        <begin position="37"/>
        <end position="135"/>
    </location>
</feature>
<evidence type="ECO:0000313" key="6">
    <source>
        <dbReference type="EMBL" id="OGY66232.1"/>
    </source>
</evidence>
<comment type="function">
    <text evidence="2">In eubacteria ppGpp (guanosine 3'-diphosphate 5'-diphosphate) is a mediator of the stringent response that coordinates a variety of cellular activities in response to changes in nutritional abundance.</text>
</comment>
<dbReference type="NCBIfam" id="TIGR00691">
    <property type="entry name" value="spoT_relA"/>
    <property type="match status" value="1"/>
</dbReference>
<dbReference type="SUPFAM" id="SSF81271">
    <property type="entry name" value="TGS-like"/>
    <property type="match status" value="1"/>
</dbReference>
<dbReference type="InterPro" id="IPR007685">
    <property type="entry name" value="RelA_SpoT"/>
</dbReference>
<dbReference type="STRING" id="1798407.A3A16_03280"/>
<dbReference type="Gene3D" id="3.10.20.30">
    <property type="match status" value="1"/>
</dbReference>
<dbReference type="FunFam" id="3.30.460.10:FF:000001">
    <property type="entry name" value="GTP pyrophosphokinase RelA"/>
    <property type="match status" value="1"/>
</dbReference>
<sequence>MTVQQFINKDKYGLVARAYEFAKKAHQGQKRKNGEPYFNHSLAAAESVAEWGLDEATVAAALLHDVVEDTPRTLDEVKQNFGEEVAFLVDGVTKIGKVRYRGVEAKVENLRKFILYLSQDIRVILVKLADRLHNMKTLYAVHPQKQKRIALETMEIYAPLAYRLGMQKLSGELEDLAFPYIYPEEHKWLIANVKERYEEREKYAQRFKPLIEETLNKNSVNLTKIDSRAKRYTSLYKKLLRYDMNIEQIHDLVAIRTIVNTVEDCYAALGIIHKLWPPVPGRIKDYIALPKPNGYRSLHTVVFGPEKKLTEIQIRTAQMHDEAEYGIAAHLAYQQTKDSKAYIERRTSFADAKTLSWIQQLRNWQKDFSDPEDFLRSLKIDFFKDRILALTPKGEVIDLPAGATPVDFAYQIHSEIGNKCVGAKVNGKIMPLNSELKSGDVVEILIQKNKKPSGSWLDFVKTGSARHQIKAALRQGKNENPALRVKSSPQKTEIKIAANDRIGLLKDISAIISRSHINIIGVNSGPSAKFAIFKILCESTDKNKIEKLLLKLKKIKDVKEISYRLV</sequence>
<dbReference type="GO" id="GO:0015969">
    <property type="term" value="P:guanosine tetraphosphate metabolic process"/>
    <property type="evidence" value="ECO:0007669"/>
    <property type="project" value="InterPro"/>
</dbReference>
<comment type="similarity">
    <text evidence="2">Belongs to the relA/spoT family.</text>
</comment>
<dbReference type="Proteomes" id="UP000177942">
    <property type="component" value="Unassembled WGS sequence"/>
</dbReference>
<dbReference type="Pfam" id="PF13291">
    <property type="entry name" value="ACT_4"/>
    <property type="match status" value="1"/>
</dbReference>
<evidence type="ECO:0000256" key="2">
    <source>
        <dbReference type="RuleBase" id="RU003847"/>
    </source>
</evidence>
<name>A0A1G1ZNT7_9BACT</name>
<dbReference type="InterPro" id="IPR004811">
    <property type="entry name" value="RelA/Spo_fam"/>
</dbReference>
<dbReference type="PROSITE" id="PS51671">
    <property type="entry name" value="ACT"/>
    <property type="match status" value="1"/>
</dbReference>
<dbReference type="SUPFAM" id="SSF81301">
    <property type="entry name" value="Nucleotidyltransferase"/>
    <property type="match status" value="1"/>
</dbReference>
<dbReference type="InterPro" id="IPR012676">
    <property type="entry name" value="TGS-like"/>
</dbReference>
<dbReference type="PANTHER" id="PTHR21262">
    <property type="entry name" value="GUANOSINE-3',5'-BIS DIPHOSPHATE 3'-PYROPHOSPHOHYDROLASE"/>
    <property type="match status" value="1"/>
</dbReference>
<reference evidence="6 7" key="1">
    <citation type="journal article" date="2016" name="Nat. Commun.">
        <title>Thousands of microbial genomes shed light on interconnected biogeochemical processes in an aquifer system.</title>
        <authorList>
            <person name="Anantharaman K."/>
            <person name="Brown C.T."/>
            <person name="Hug L.A."/>
            <person name="Sharon I."/>
            <person name="Castelle C.J."/>
            <person name="Probst A.J."/>
            <person name="Thomas B.C."/>
            <person name="Singh A."/>
            <person name="Wilkins M.J."/>
            <person name="Karaoz U."/>
            <person name="Brodie E.L."/>
            <person name="Williams K.H."/>
            <person name="Hubbard S.S."/>
            <person name="Banfield J.F."/>
        </authorList>
    </citation>
    <scope>NUCLEOTIDE SEQUENCE [LARGE SCALE GENOMIC DNA]</scope>
</reference>
<dbReference type="Pfam" id="PF13328">
    <property type="entry name" value="HD_4"/>
    <property type="match status" value="1"/>
</dbReference>
<dbReference type="PROSITE" id="PS51831">
    <property type="entry name" value="HD"/>
    <property type="match status" value="1"/>
</dbReference>
<dbReference type="SMART" id="SM00471">
    <property type="entry name" value="HDc"/>
    <property type="match status" value="1"/>
</dbReference>
<dbReference type="SMART" id="SM00954">
    <property type="entry name" value="RelA_SpoT"/>
    <property type="match status" value="1"/>
</dbReference>
<dbReference type="Gene3D" id="3.30.460.10">
    <property type="entry name" value="Beta Polymerase, domain 2"/>
    <property type="match status" value="1"/>
</dbReference>
<dbReference type="SUPFAM" id="SSF109604">
    <property type="entry name" value="HD-domain/PDEase-like"/>
    <property type="match status" value="1"/>
</dbReference>
<dbReference type="Gene3D" id="3.30.70.260">
    <property type="match status" value="1"/>
</dbReference>
<dbReference type="InterPro" id="IPR045865">
    <property type="entry name" value="ACT-like_dom_sf"/>
</dbReference>
<dbReference type="PANTHER" id="PTHR21262:SF31">
    <property type="entry name" value="GTP PYROPHOSPHOKINASE"/>
    <property type="match status" value="1"/>
</dbReference>
<dbReference type="InterPro" id="IPR003607">
    <property type="entry name" value="HD/PDEase_dom"/>
</dbReference>
<comment type="caution">
    <text evidence="6">The sequence shown here is derived from an EMBL/GenBank/DDBJ whole genome shotgun (WGS) entry which is preliminary data.</text>
</comment>